<evidence type="ECO:0000256" key="7">
    <source>
        <dbReference type="PIRSR" id="PIRSR618044-1"/>
    </source>
</evidence>
<dbReference type="Proteomes" id="UP000196331">
    <property type="component" value="Unassembled WGS sequence"/>
</dbReference>
<keyword evidence="6" id="KW-0961">Cell wall biogenesis/degradation</keyword>
<proteinExistence type="inferred from homology"/>
<evidence type="ECO:0000256" key="1">
    <source>
        <dbReference type="ARBA" id="ARBA00007164"/>
    </source>
</evidence>
<dbReference type="Pfam" id="PF05036">
    <property type="entry name" value="SPOR"/>
    <property type="match status" value="1"/>
</dbReference>
<sequence>MLLLLIITTSTVQANPRYAGIVVDLDNGEVLYAENVDAPRYPASLTKMMTLYMTFEALESGTLTLNEPLAVSAQAAAMPATKLWLSAGSTIPVDTAIRALAVRSANDVAVVVAEALGGSEQRFARLMTEKARELGMTATTFRNASGLPDDQQITSARDMLTLSVRVMQDFPQYYHYFGLQEFTYRDKRHTSHNRLVRDYPGADGLKTGFIRASGFNVATTAAHDGRRLVAIVMGGFSAASRDTHMANLLDRGFMRAELRDHRTWIANTSFSQEFMGFGGSTPPMAPPKVPTPAPSQMLASIETTALSPAPSTSVDEQLATITVEGPAEGARASNADPLQVFIQSERLVEAPPAGAWGIQVGAFSQQGQAQQLAQQAAQRLTQNLAGRVEVDTLEGQTPVYRARLVALDERRAREACRELQLQGMECMVVNASL</sequence>
<dbReference type="GO" id="GO:0042834">
    <property type="term" value="F:peptidoglycan binding"/>
    <property type="evidence" value="ECO:0007669"/>
    <property type="project" value="InterPro"/>
</dbReference>
<feature type="active site" description="Proton acceptor" evidence="7">
    <location>
        <position position="47"/>
    </location>
</feature>
<dbReference type="Pfam" id="PF00768">
    <property type="entry name" value="Peptidase_S11"/>
    <property type="match status" value="1"/>
</dbReference>
<evidence type="ECO:0000256" key="3">
    <source>
        <dbReference type="ARBA" id="ARBA00022801"/>
    </source>
</evidence>
<evidence type="ECO:0000256" key="9">
    <source>
        <dbReference type="RuleBase" id="RU004016"/>
    </source>
</evidence>
<dbReference type="SUPFAM" id="SSF110997">
    <property type="entry name" value="Sporulation related repeat"/>
    <property type="match status" value="1"/>
</dbReference>
<keyword evidence="4" id="KW-0133">Cell shape</keyword>
<keyword evidence="11" id="KW-0645">Protease</keyword>
<dbReference type="InterPro" id="IPR007730">
    <property type="entry name" value="SPOR-like_dom"/>
</dbReference>
<feature type="active site" evidence="7">
    <location>
        <position position="104"/>
    </location>
</feature>
<dbReference type="EC" id="3.4.16.4" evidence="11"/>
<dbReference type="GO" id="GO:0009252">
    <property type="term" value="P:peptidoglycan biosynthetic process"/>
    <property type="evidence" value="ECO:0007669"/>
    <property type="project" value="UniProtKB-KW"/>
</dbReference>
<evidence type="ECO:0000313" key="11">
    <source>
        <dbReference type="EMBL" id="SJN13584.1"/>
    </source>
</evidence>
<feature type="domain" description="SPOR" evidence="10">
    <location>
        <begin position="350"/>
        <end position="433"/>
    </location>
</feature>
<comment type="caution">
    <text evidence="11">The sequence shown here is derived from an EMBL/GenBank/DDBJ whole genome shotgun (WGS) entry which is preliminary data.</text>
</comment>
<dbReference type="OrthoDB" id="9795979at2"/>
<keyword evidence="5" id="KW-0573">Peptidoglycan synthesis</keyword>
<accession>A0A1R4I1V4</accession>
<dbReference type="RefSeq" id="WP_087108922.1">
    <property type="nucleotide sequence ID" value="NZ_FUKM01000046.1"/>
</dbReference>
<dbReference type="Gene3D" id="3.40.710.10">
    <property type="entry name" value="DD-peptidase/beta-lactamase superfamily"/>
    <property type="match status" value="1"/>
</dbReference>
<dbReference type="Gene3D" id="3.30.70.1070">
    <property type="entry name" value="Sporulation related repeat"/>
    <property type="match status" value="1"/>
</dbReference>
<protein>
    <submittedName>
        <fullName evidence="11">D-alanyl-D-alanine carboxypeptidase</fullName>
        <ecNumber evidence="11">3.4.16.4</ecNumber>
    </submittedName>
</protein>
<dbReference type="InterPro" id="IPR036680">
    <property type="entry name" value="SPOR-like_sf"/>
</dbReference>
<evidence type="ECO:0000313" key="12">
    <source>
        <dbReference type="Proteomes" id="UP000196331"/>
    </source>
</evidence>
<dbReference type="GO" id="GO:0009002">
    <property type="term" value="F:serine-type D-Ala-D-Ala carboxypeptidase activity"/>
    <property type="evidence" value="ECO:0007669"/>
    <property type="project" value="UniProtKB-EC"/>
</dbReference>
<dbReference type="AlphaFoldDB" id="A0A1R4I1V4"/>
<dbReference type="InterPro" id="IPR012338">
    <property type="entry name" value="Beta-lactam/transpept-like"/>
</dbReference>
<comment type="similarity">
    <text evidence="1 9">Belongs to the peptidase S11 family.</text>
</comment>
<gene>
    <name evidence="11" type="ORF">CZ787_10830</name>
</gene>
<evidence type="ECO:0000256" key="2">
    <source>
        <dbReference type="ARBA" id="ARBA00022729"/>
    </source>
</evidence>
<dbReference type="PANTHER" id="PTHR21581">
    <property type="entry name" value="D-ALANYL-D-ALANINE CARBOXYPEPTIDASE"/>
    <property type="match status" value="1"/>
</dbReference>
<reference evidence="11 12" key="1">
    <citation type="submission" date="2017-02" db="EMBL/GenBank/DDBJ databases">
        <authorList>
            <person name="Dridi B."/>
        </authorList>
    </citation>
    <scope>NUCLEOTIDE SEQUENCE [LARGE SCALE GENOMIC DNA]</scope>
    <source>
        <strain evidence="11 12">JB380</strain>
    </source>
</reference>
<dbReference type="InterPro" id="IPR018044">
    <property type="entry name" value="Peptidase_S11"/>
</dbReference>
<evidence type="ECO:0000256" key="6">
    <source>
        <dbReference type="ARBA" id="ARBA00023316"/>
    </source>
</evidence>
<dbReference type="GO" id="GO:0006508">
    <property type="term" value="P:proteolysis"/>
    <property type="evidence" value="ECO:0007669"/>
    <property type="project" value="InterPro"/>
</dbReference>
<dbReference type="PRINTS" id="PR00725">
    <property type="entry name" value="DADACBPTASE1"/>
</dbReference>
<dbReference type="PROSITE" id="PS51724">
    <property type="entry name" value="SPOR"/>
    <property type="match status" value="1"/>
</dbReference>
<feature type="binding site" evidence="8">
    <location>
        <position position="206"/>
    </location>
    <ligand>
        <name>substrate</name>
    </ligand>
</feature>
<dbReference type="InterPro" id="IPR001967">
    <property type="entry name" value="Peptidase_S11_N"/>
</dbReference>
<evidence type="ECO:0000259" key="10">
    <source>
        <dbReference type="PROSITE" id="PS51724"/>
    </source>
</evidence>
<keyword evidence="3 11" id="KW-0378">Hydrolase</keyword>
<evidence type="ECO:0000256" key="4">
    <source>
        <dbReference type="ARBA" id="ARBA00022960"/>
    </source>
</evidence>
<organism evidence="11 12">
    <name type="scientific">Halomonas citrativorans</name>
    <dbReference type="NCBI Taxonomy" id="2742612"/>
    <lineage>
        <taxon>Bacteria</taxon>
        <taxon>Pseudomonadati</taxon>
        <taxon>Pseudomonadota</taxon>
        <taxon>Gammaproteobacteria</taxon>
        <taxon>Oceanospirillales</taxon>
        <taxon>Halomonadaceae</taxon>
        <taxon>Halomonas</taxon>
    </lineage>
</organism>
<dbReference type="GO" id="GO:0008360">
    <property type="term" value="P:regulation of cell shape"/>
    <property type="evidence" value="ECO:0007669"/>
    <property type="project" value="UniProtKB-KW"/>
</dbReference>
<keyword evidence="2" id="KW-0732">Signal</keyword>
<dbReference type="GO" id="GO:0071555">
    <property type="term" value="P:cell wall organization"/>
    <property type="evidence" value="ECO:0007669"/>
    <property type="project" value="UniProtKB-KW"/>
</dbReference>
<dbReference type="PANTHER" id="PTHR21581:SF6">
    <property type="entry name" value="TRAFFICKING PROTEIN PARTICLE COMPLEX SUBUNIT 12"/>
    <property type="match status" value="1"/>
</dbReference>
<dbReference type="SUPFAM" id="SSF56601">
    <property type="entry name" value="beta-lactamase/transpeptidase-like"/>
    <property type="match status" value="1"/>
</dbReference>
<feature type="active site" description="Acyl-ester intermediate" evidence="7">
    <location>
        <position position="44"/>
    </location>
</feature>
<name>A0A1R4I1V4_9GAMM</name>
<dbReference type="EMBL" id="FUKM01000046">
    <property type="protein sequence ID" value="SJN13584.1"/>
    <property type="molecule type" value="Genomic_DNA"/>
</dbReference>
<keyword evidence="11" id="KW-0121">Carboxypeptidase</keyword>
<evidence type="ECO:0000256" key="8">
    <source>
        <dbReference type="PIRSR" id="PIRSR618044-2"/>
    </source>
</evidence>
<evidence type="ECO:0000256" key="5">
    <source>
        <dbReference type="ARBA" id="ARBA00022984"/>
    </source>
</evidence>